<reference evidence="2" key="1">
    <citation type="submission" date="2020-07" db="EMBL/GenBank/DDBJ databases">
        <title>Huge and variable diversity of episymbiotic CPR bacteria and DPANN archaea in groundwater ecosystems.</title>
        <authorList>
            <person name="He C.Y."/>
            <person name="Keren R."/>
            <person name="Whittaker M."/>
            <person name="Farag I.F."/>
            <person name="Doudna J."/>
            <person name="Cate J.H.D."/>
            <person name="Banfield J.F."/>
        </authorList>
    </citation>
    <scope>NUCLEOTIDE SEQUENCE</scope>
    <source>
        <strain evidence="2">NC_groundwater_1296_Ag_S-0.2um_52_80</strain>
    </source>
</reference>
<proteinExistence type="predicted"/>
<feature type="transmembrane region" description="Helical" evidence="1">
    <location>
        <begin position="25"/>
        <end position="45"/>
    </location>
</feature>
<dbReference type="Proteomes" id="UP000732298">
    <property type="component" value="Unassembled WGS sequence"/>
</dbReference>
<protein>
    <submittedName>
        <fullName evidence="2">Uncharacterized protein</fullName>
    </submittedName>
</protein>
<gene>
    <name evidence="2" type="ORF">HY544_00975</name>
</gene>
<accession>A0A8T3YJ40</accession>
<name>A0A8T3YJ40_9ARCH</name>
<keyword evidence="1" id="KW-0472">Membrane</keyword>
<keyword evidence="1" id="KW-0812">Transmembrane</keyword>
<dbReference type="EMBL" id="JACQPB010000012">
    <property type="protein sequence ID" value="MBI4210065.1"/>
    <property type="molecule type" value="Genomic_DNA"/>
</dbReference>
<evidence type="ECO:0000313" key="3">
    <source>
        <dbReference type="Proteomes" id="UP000732298"/>
    </source>
</evidence>
<evidence type="ECO:0000256" key="1">
    <source>
        <dbReference type="SAM" id="Phobius"/>
    </source>
</evidence>
<dbReference type="AlphaFoldDB" id="A0A8T3YJ40"/>
<organism evidence="2 3">
    <name type="scientific">Candidatus Iainarchaeum sp</name>
    <dbReference type="NCBI Taxonomy" id="3101447"/>
    <lineage>
        <taxon>Archaea</taxon>
        <taxon>Candidatus Iainarchaeota</taxon>
        <taxon>Candidatus Iainarchaeia</taxon>
        <taxon>Candidatus Iainarchaeales</taxon>
        <taxon>Candidatus Iainarchaeaceae</taxon>
        <taxon>Candidatus Iainarchaeum</taxon>
    </lineage>
</organism>
<comment type="caution">
    <text evidence="2">The sequence shown here is derived from an EMBL/GenBank/DDBJ whole genome shotgun (WGS) entry which is preliminary data.</text>
</comment>
<sequence length="179" mass="18562">MAIAGKIQDVSSYAAGRLARQCRSLGTHAAAAILGAALVAAVYSAQAQRPEVLPQVIGYQPDTPVYSGHVILPLNIGDQPLGDLNAVGFQDGSRTVAHVTLGNSLTLLAIGDPGSNQSLACVYEGVAIPGRPVAGEFSRDGRPQFFGLGGQNNPALEWICLMQAGNIKAVYEKAIVPGR</sequence>
<keyword evidence="1" id="KW-1133">Transmembrane helix</keyword>
<evidence type="ECO:0000313" key="2">
    <source>
        <dbReference type="EMBL" id="MBI4210065.1"/>
    </source>
</evidence>